<evidence type="ECO:0000313" key="1">
    <source>
        <dbReference type="EMBL" id="SHH05801.1"/>
    </source>
</evidence>
<evidence type="ECO:0000313" key="2">
    <source>
        <dbReference type="Proteomes" id="UP000184520"/>
    </source>
</evidence>
<name>A0A1M5PWA8_9ALTE</name>
<gene>
    <name evidence="1" type="ORF">SAMN05216361_3619</name>
</gene>
<sequence length="102" mass="11473">MKTINKYSITVAIEGQAVFNYFAVIEEMAFGKKILTIDIASRQLSAPIDSDKVEALIVAKVIKTLNAADHPDFELYQKLTKWQKTKCVSVYVELLSTEVSIF</sequence>
<keyword evidence="2" id="KW-1185">Reference proteome</keyword>
<dbReference type="RefSeq" id="WP_073324582.1">
    <property type="nucleotide sequence ID" value="NZ_FQWD01000006.1"/>
</dbReference>
<dbReference type="EMBL" id="FQWD01000006">
    <property type="protein sequence ID" value="SHH05801.1"/>
    <property type="molecule type" value="Genomic_DNA"/>
</dbReference>
<organism evidence="1 2">
    <name type="scientific">Marisediminitalea aggregata</name>
    <dbReference type="NCBI Taxonomy" id="634436"/>
    <lineage>
        <taxon>Bacteria</taxon>
        <taxon>Pseudomonadati</taxon>
        <taxon>Pseudomonadota</taxon>
        <taxon>Gammaproteobacteria</taxon>
        <taxon>Alteromonadales</taxon>
        <taxon>Alteromonadaceae</taxon>
        <taxon>Marisediminitalea</taxon>
    </lineage>
</organism>
<proteinExistence type="predicted"/>
<accession>A0A1M5PWA8</accession>
<reference evidence="2" key="1">
    <citation type="submission" date="2016-11" db="EMBL/GenBank/DDBJ databases">
        <authorList>
            <person name="Varghese N."/>
            <person name="Submissions S."/>
        </authorList>
    </citation>
    <scope>NUCLEOTIDE SEQUENCE [LARGE SCALE GENOMIC DNA]</scope>
    <source>
        <strain evidence="2">CGMCC 1.8995</strain>
    </source>
</reference>
<dbReference type="Proteomes" id="UP000184520">
    <property type="component" value="Unassembled WGS sequence"/>
</dbReference>
<protein>
    <submittedName>
        <fullName evidence="1">Uncharacterized protein</fullName>
    </submittedName>
</protein>
<dbReference type="AlphaFoldDB" id="A0A1M5PWA8"/>